<proteinExistence type="predicted"/>
<comment type="caution">
    <text evidence="3">The sequence shown here is derived from an EMBL/GenBank/DDBJ whole genome shotgun (WGS) entry which is preliminary data.</text>
</comment>
<sequence length="128" mass="14085">MKIRNALSLTLLLSISLIGNAQADRGYYDRGHHDHGGHRGYYNAPQQHHNHGRNWGVPAAVLAITGLAIGAAAYQSYQPRPAYVYSAPPQPVAPPPDSGNWYFCNSSGNYYPYVRVCPEGWQPVAPPR</sequence>
<name>A0A935K5L1_9RHOO</name>
<protein>
    <recommendedName>
        <fullName evidence="5">Chitin-binding type-3 domain-containing protein</fullName>
    </recommendedName>
</protein>
<gene>
    <name evidence="3" type="ORF">IPJ38_20105</name>
</gene>
<keyword evidence="1" id="KW-0472">Membrane</keyword>
<evidence type="ECO:0000313" key="4">
    <source>
        <dbReference type="Proteomes" id="UP000739411"/>
    </source>
</evidence>
<evidence type="ECO:0000256" key="2">
    <source>
        <dbReference type="SAM" id="SignalP"/>
    </source>
</evidence>
<keyword evidence="1" id="KW-1133">Transmembrane helix</keyword>
<feature type="transmembrane region" description="Helical" evidence="1">
    <location>
        <begin position="55"/>
        <end position="74"/>
    </location>
</feature>
<keyword evidence="1" id="KW-0812">Transmembrane</keyword>
<reference evidence="3 4" key="1">
    <citation type="submission" date="2020-10" db="EMBL/GenBank/DDBJ databases">
        <title>Connecting structure to function with the recovery of over 1000 high-quality activated sludge metagenome-assembled genomes encoding full-length rRNA genes using long-read sequencing.</title>
        <authorList>
            <person name="Singleton C.M."/>
            <person name="Petriglieri F."/>
            <person name="Kristensen J.M."/>
            <person name="Kirkegaard R.H."/>
            <person name="Michaelsen T.Y."/>
            <person name="Andersen M.H."/>
            <person name="Karst S.M."/>
            <person name="Dueholm M.S."/>
            <person name="Nielsen P.H."/>
            <person name="Albertsen M."/>
        </authorList>
    </citation>
    <scope>NUCLEOTIDE SEQUENCE [LARGE SCALE GENOMIC DNA]</scope>
    <source>
        <strain evidence="3">EsbW_18-Q3-R4-48_BATAC.463</strain>
    </source>
</reference>
<evidence type="ECO:0000256" key="1">
    <source>
        <dbReference type="SAM" id="Phobius"/>
    </source>
</evidence>
<dbReference type="EMBL" id="JADJMS010000047">
    <property type="protein sequence ID" value="MBK7417059.1"/>
    <property type="molecule type" value="Genomic_DNA"/>
</dbReference>
<dbReference type="Proteomes" id="UP000739411">
    <property type="component" value="Unassembled WGS sequence"/>
</dbReference>
<accession>A0A935K5L1</accession>
<feature type="signal peptide" evidence="2">
    <location>
        <begin position="1"/>
        <end position="23"/>
    </location>
</feature>
<keyword evidence="2" id="KW-0732">Signal</keyword>
<dbReference type="AlphaFoldDB" id="A0A935K5L1"/>
<evidence type="ECO:0000313" key="3">
    <source>
        <dbReference type="EMBL" id="MBK7417059.1"/>
    </source>
</evidence>
<organism evidence="3 4">
    <name type="scientific">Candidatus Dechloromonas phosphorivorans</name>
    <dbReference type="NCBI Taxonomy" id="2899244"/>
    <lineage>
        <taxon>Bacteria</taxon>
        <taxon>Pseudomonadati</taxon>
        <taxon>Pseudomonadota</taxon>
        <taxon>Betaproteobacteria</taxon>
        <taxon>Rhodocyclales</taxon>
        <taxon>Azonexaceae</taxon>
        <taxon>Dechloromonas</taxon>
    </lineage>
</organism>
<evidence type="ECO:0008006" key="5">
    <source>
        <dbReference type="Google" id="ProtNLM"/>
    </source>
</evidence>
<feature type="chain" id="PRO_5037336344" description="Chitin-binding type-3 domain-containing protein" evidence="2">
    <location>
        <begin position="24"/>
        <end position="128"/>
    </location>
</feature>